<proteinExistence type="predicted"/>
<evidence type="ECO:0000256" key="7">
    <source>
        <dbReference type="SAM" id="Phobius"/>
    </source>
</evidence>
<evidence type="ECO:0000256" key="1">
    <source>
        <dbReference type="ARBA" id="ARBA00004141"/>
    </source>
</evidence>
<dbReference type="InterPro" id="IPR029044">
    <property type="entry name" value="Nucleotide-diphossugar_trans"/>
</dbReference>
<dbReference type="EMBL" id="JBHMCA010000011">
    <property type="protein sequence ID" value="MFB9442053.1"/>
    <property type="molecule type" value="Genomic_DNA"/>
</dbReference>
<comment type="subcellular location">
    <subcellularLocation>
        <location evidence="1">Membrane</location>
        <topology evidence="1">Multi-pass membrane protein</topology>
    </subcellularLocation>
</comment>
<dbReference type="GO" id="GO:0016757">
    <property type="term" value="F:glycosyltransferase activity"/>
    <property type="evidence" value="ECO:0007669"/>
    <property type="project" value="UniProtKB-KW"/>
</dbReference>
<evidence type="ECO:0000256" key="4">
    <source>
        <dbReference type="ARBA" id="ARBA00022692"/>
    </source>
</evidence>
<evidence type="ECO:0000313" key="9">
    <source>
        <dbReference type="Proteomes" id="UP001589608"/>
    </source>
</evidence>
<accession>A0ABV5LZX9</accession>
<evidence type="ECO:0000256" key="6">
    <source>
        <dbReference type="ARBA" id="ARBA00023136"/>
    </source>
</evidence>
<dbReference type="Pfam" id="PF13641">
    <property type="entry name" value="Glyco_tranf_2_3"/>
    <property type="match status" value="1"/>
</dbReference>
<dbReference type="Gene3D" id="3.90.550.10">
    <property type="entry name" value="Spore Coat Polysaccharide Biosynthesis Protein SpsA, Chain A"/>
    <property type="match status" value="1"/>
</dbReference>
<keyword evidence="9" id="KW-1185">Reference proteome</keyword>
<comment type="caution">
    <text evidence="8">The sequence shown here is derived from an EMBL/GenBank/DDBJ whole genome shotgun (WGS) entry which is preliminary data.</text>
</comment>
<keyword evidence="3 8" id="KW-0808">Transferase</keyword>
<dbReference type="InterPro" id="IPR050321">
    <property type="entry name" value="Glycosyltr_2/OpgH_subfam"/>
</dbReference>
<evidence type="ECO:0000256" key="2">
    <source>
        <dbReference type="ARBA" id="ARBA00022676"/>
    </source>
</evidence>
<dbReference type="PANTHER" id="PTHR43867:SF2">
    <property type="entry name" value="CELLULOSE SYNTHASE CATALYTIC SUBUNIT A [UDP-FORMING]"/>
    <property type="match status" value="1"/>
</dbReference>
<feature type="transmembrane region" description="Helical" evidence="7">
    <location>
        <begin position="309"/>
        <end position="336"/>
    </location>
</feature>
<dbReference type="EC" id="2.4.-.-" evidence="8"/>
<dbReference type="SUPFAM" id="SSF53448">
    <property type="entry name" value="Nucleotide-diphospho-sugar transferases"/>
    <property type="match status" value="1"/>
</dbReference>
<keyword evidence="4 7" id="KW-0812">Transmembrane</keyword>
<sequence>MNAPMEQLVLAVLTLISLVLTVQAAHALYLMIYTWDQPEADARARVPDQRATPELSFTAILPARHEEAVIQHTIARAASADYPPHLVQILVVCSADDVGTIEQARAQVNALRAAGRGNVDVIVFDDGPINKPHGLNTALRHATSEIVAIFDAEDEVEPQLFDIVNTIMLSDDVSVVQAGVQLMNFDSNWYSTFNVLEYFFWFRSRLHYHAKNGAITLGGNTVFFKKELIERLGGWDETNLTEDADIGLRVSSMGEKVRVVYDDRYVTKEETPPTLQSFIKQRTRWCQGFMQTLGKGTWKLMPNRRQRFLAWYTLAFPHVQAMLGFYLPVALLSAFVLSVPVPVAMLSWLPVLLLGAHFVMSVVGLYEFTGAHGLKAGPGTVVKMAITWFPYQMVLSYAAGRALYRQLKGATNWEKTAHVGAHRTEAPELTNVG</sequence>
<dbReference type="PANTHER" id="PTHR43867">
    <property type="entry name" value="CELLULOSE SYNTHASE CATALYTIC SUBUNIT A [UDP-FORMING]"/>
    <property type="match status" value="1"/>
</dbReference>
<dbReference type="RefSeq" id="WP_246655678.1">
    <property type="nucleotide sequence ID" value="NZ_CP061913.1"/>
</dbReference>
<protein>
    <submittedName>
        <fullName evidence="8">Glycosyltransferase</fullName>
        <ecNumber evidence="8">2.4.-.-</ecNumber>
    </submittedName>
</protein>
<keyword evidence="6 7" id="KW-0472">Membrane</keyword>
<organism evidence="8 9">
    <name type="scientific">Dactylosporangium vinaceum</name>
    <dbReference type="NCBI Taxonomy" id="53362"/>
    <lineage>
        <taxon>Bacteria</taxon>
        <taxon>Bacillati</taxon>
        <taxon>Actinomycetota</taxon>
        <taxon>Actinomycetes</taxon>
        <taxon>Micromonosporales</taxon>
        <taxon>Micromonosporaceae</taxon>
        <taxon>Dactylosporangium</taxon>
    </lineage>
</organism>
<gene>
    <name evidence="8" type="ORF">ACFFTR_02990</name>
</gene>
<reference evidence="8 9" key="1">
    <citation type="submission" date="2024-09" db="EMBL/GenBank/DDBJ databases">
        <authorList>
            <person name="Sun Q."/>
            <person name="Mori K."/>
        </authorList>
    </citation>
    <scope>NUCLEOTIDE SEQUENCE [LARGE SCALE GENOMIC DNA]</scope>
    <source>
        <strain evidence="8 9">JCM 3307</strain>
    </source>
</reference>
<evidence type="ECO:0000313" key="8">
    <source>
        <dbReference type="EMBL" id="MFB9442053.1"/>
    </source>
</evidence>
<dbReference type="Proteomes" id="UP001589608">
    <property type="component" value="Unassembled WGS sequence"/>
</dbReference>
<name>A0ABV5LZX9_9ACTN</name>
<keyword evidence="5 7" id="KW-1133">Transmembrane helix</keyword>
<evidence type="ECO:0000256" key="5">
    <source>
        <dbReference type="ARBA" id="ARBA00022989"/>
    </source>
</evidence>
<feature type="transmembrane region" description="Helical" evidence="7">
    <location>
        <begin position="343"/>
        <end position="366"/>
    </location>
</feature>
<evidence type="ECO:0000256" key="3">
    <source>
        <dbReference type="ARBA" id="ARBA00022679"/>
    </source>
</evidence>
<keyword evidence="2 8" id="KW-0328">Glycosyltransferase</keyword>